<sequence>MVVPALMVPALCAHAQESGTMPAHDMANMTGGANATADAAPSTLAFMQAATQMHRTMEIPYTGDANVDFIRSMIPHHEGAIAMAKVALEYGTDPQVRKLAEQVITAQQAEIDWMNAWLAEHAPTK</sequence>
<dbReference type="InterPro" id="IPR012347">
    <property type="entry name" value="Ferritin-like"/>
</dbReference>
<dbReference type="Proteomes" id="UP000285710">
    <property type="component" value="Unassembled WGS sequence"/>
</dbReference>
<dbReference type="Gene3D" id="1.20.1260.10">
    <property type="match status" value="1"/>
</dbReference>
<dbReference type="EMBL" id="SAUW01000002">
    <property type="protein sequence ID" value="RWR14944.1"/>
    <property type="molecule type" value="Genomic_DNA"/>
</dbReference>
<evidence type="ECO:0000313" key="9">
    <source>
        <dbReference type="Proteomes" id="UP000285710"/>
    </source>
</evidence>
<evidence type="ECO:0000313" key="7">
    <source>
        <dbReference type="Proteomes" id="UP000284476"/>
    </source>
</evidence>
<dbReference type="EMBL" id="SAUX01000001">
    <property type="protein sequence ID" value="RWR32891.1"/>
    <property type="molecule type" value="Genomic_DNA"/>
</dbReference>
<evidence type="ECO:0000313" key="2">
    <source>
        <dbReference type="EMBL" id="RWR14944.1"/>
    </source>
</evidence>
<reference evidence="6 7" key="1">
    <citation type="submission" date="2019-01" db="EMBL/GenBank/DDBJ databases">
        <title>Sinorhodobacter populi sp. nov. isolated from the symptomatic bark tissue of Populus euramericana canker.</title>
        <authorList>
            <person name="Xu G."/>
        </authorList>
    </citation>
    <scope>NUCLEOTIDE SEQUENCE [LARGE SCALE GENOMIC DNA]</scope>
    <source>
        <strain evidence="5 6">07D10-4-3</strain>
        <strain evidence="2 9">2D-5</strain>
        <strain evidence="4 8">D19-10-3-21</strain>
        <strain evidence="3 7">SK2B-1</strain>
    </source>
</reference>
<dbReference type="Pfam" id="PF03713">
    <property type="entry name" value="DUF305"/>
    <property type="match status" value="1"/>
</dbReference>
<dbReference type="Proteomes" id="UP000284451">
    <property type="component" value="Unassembled WGS sequence"/>
</dbReference>
<dbReference type="InterPro" id="IPR005183">
    <property type="entry name" value="DUF305_CopM-like"/>
</dbReference>
<organism evidence="2 9">
    <name type="scientific">Paenirhodobacter populi</name>
    <dbReference type="NCBI Taxonomy" id="2306993"/>
    <lineage>
        <taxon>Bacteria</taxon>
        <taxon>Pseudomonadati</taxon>
        <taxon>Pseudomonadota</taxon>
        <taxon>Alphaproteobacteria</taxon>
        <taxon>Rhodobacterales</taxon>
        <taxon>Rhodobacter group</taxon>
        <taxon>Paenirhodobacter</taxon>
    </lineage>
</organism>
<comment type="caution">
    <text evidence="2">The sequence shown here is derived from an EMBL/GenBank/DDBJ whole genome shotgun (WGS) entry which is preliminary data.</text>
</comment>
<dbReference type="OrthoDB" id="517560at2"/>
<dbReference type="PANTHER" id="PTHR36933">
    <property type="entry name" value="SLL0788 PROTEIN"/>
    <property type="match status" value="1"/>
</dbReference>
<dbReference type="PANTHER" id="PTHR36933:SF1">
    <property type="entry name" value="SLL0788 PROTEIN"/>
    <property type="match status" value="1"/>
</dbReference>
<evidence type="ECO:0000313" key="3">
    <source>
        <dbReference type="EMBL" id="RWR24137.1"/>
    </source>
</evidence>
<gene>
    <name evidence="5" type="ORF">D2T29_01905</name>
    <name evidence="3" type="ORF">D2T30_02730</name>
    <name evidence="4" type="ORF">D2T31_02090</name>
    <name evidence="2" type="ORF">D2T33_02025</name>
</gene>
<dbReference type="AlphaFoldDB" id="A0A443J393"/>
<dbReference type="Proteomes" id="UP000285295">
    <property type="component" value="Unassembled WGS sequence"/>
</dbReference>
<reference evidence="6 7" key="2">
    <citation type="submission" date="2019-01" db="EMBL/GenBank/DDBJ databases">
        <authorList>
            <person name="Li Y."/>
        </authorList>
    </citation>
    <scope>NUCLEOTIDE SEQUENCE [LARGE SCALE GENOMIC DNA]</scope>
    <source>
        <strain evidence="5 6">07D10-4-3</strain>
        <strain evidence="2 9">2D-5</strain>
        <strain evidence="4 8">D19-10-3-21</strain>
        <strain evidence="3 7">SK2B-1</strain>
    </source>
</reference>
<evidence type="ECO:0000259" key="1">
    <source>
        <dbReference type="Pfam" id="PF03713"/>
    </source>
</evidence>
<dbReference type="EMBL" id="SAUZ01000002">
    <property type="protein sequence ID" value="RWR24137.1"/>
    <property type="molecule type" value="Genomic_DNA"/>
</dbReference>
<evidence type="ECO:0000313" key="8">
    <source>
        <dbReference type="Proteomes" id="UP000285295"/>
    </source>
</evidence>
<evidence type="ECO:0000313" key="5">
    <source>
        <dbReference type="EMBL" id="RWR35345.1"/>
    </source>
</evidence>
<keyword evidence="9" id="KW-1185">Reference proteome</keyword>
<accession>A0A443JUF6</accession>
<accession>A0A443J393</accession>
<dbReference type="Proteomes" id="UP000284476">
    <property type="component" value="Unassembled WGS sequence"/>
</dbReference>
<accession>A0A443KJD2</accession>
<proteinExistence type="predicted"/>
<name>A0A443J393_9RHOB</name>
<evidence type="ECO:0000313" key="4">
    <source>
        <dbReference type="EMBL" id="RWR32891.1"/>
    </source>
</evidence>
<evidence type="ECO:0000313" key="6">
    <source>
        <dbReference type="Proteomes" id="UP000284451"/>
    </source>
</evidence>
<feature type="domain" description="DUF305" evidence="1">
    <location>
        <begin position="30"/>
        <end position="118"/>
    </location>
</feature>
<protein>
    <submittedName>
        <fullName evidence="2">DUF305 domain-containing protein</fullName>
    </submittedName>
</protein>
<accession>A0A443KQT3</accession>
<dbReference type="EMBL" id="SAUY01000001">
    <property type="protein sequence ID" value="RWR35345.1"/>
    <property type="molecule type" value="Genomic_DNA"/>
</dbReference>